<dbReference type="PROSITE" id="PS50158">
    <property type="entry name" value="ZF_CCHC"/>
    <property type="match status" value="1"/>
</dbReference>
<dbReference type="SUPFAM" id="SSF57756">
    <property type="entry name" value="Retrovirus zinc finger-like domains"/>
    <property type="match status" value="1"/>
</dbReference>
<dbReference type="SMART" id="SM00343">
    <property type="entry name" value="ZnF_C2HC"/>
    <property type="match status" value="1"/>
</dbReference>
<feature type="domain" description="CCHC-type" evidence="3">
    <location>
        <begin position="18"/>
        <end position="33"/>
    </location>
</feature>
<dbReference type="EMBL" id="ML213591">
    <property type="protein sequence ID" value="TFK43041.1"/>
    <property type="molecule type" value="Genomic_DNA"/>
</dbReference>
<evidence type="ECO:0000256" key="2">
    <source>
        <dbReference type="PROSITE-ProRule" id="PRU00047"/>
    </source>
</evidence>
<gene>
    <name evidence="4" type="ORF">BDQ12DRAFT_718283</name>
</gene>
<proteinExistence type="predicted"/>
<keyword evidence="2" id="KW-0863">Zinc-finger</keyword>
<keyword evidence="2" id="KW-0862">Zinc</keyword>
<dbReference type="Proteomes" id="UP000308652">
    <property type="component" value="Unassembled WGS sequence"/>
</dbReference>
<evidence type="ECO:0000313" key="4">
    <source>
        <dbReference type="EMBL" id="TFK43041.1"/>
    </source>
</evidence>
<dbReference type="Gene3D" id="4.10.60.10">
    <property type="entry name" value="Zinc finger, CCHC-type"/>
    <property type="match status" value="1"/>
</dbReference>
<dbReference type="InterPro" id="IPR054722">
    <property type="entry name" value="PolX-like_BBD"/>
</dbReference>
<sequence length="241" mass="26025">MAVAPGKKDRKFKPKGACFNCGKKGHYKNKCPKLADKDKEKAGSLKKGDTANVVESDSDSDVAFVVNGFKMDSDADMLEYELMVDSSSQDALDHASNVDDWFSEIGDNAYMNSDSSWDTKELPGASGDESNSFISWDTDSDAAEELITNVVAEGLSRDAPHIEEIPPKSLCAANKQNFSAVGVGKMIVNISNGVDILKLQLMEVLYSSEVGYTLVSIGRLDKKGFSATFADGKCIIRNPKG</sequence>
<dbReference type="InterPro" id="IPR001878">
    <property type="entry name" value="Znf_CCHC"/>
</dbReference>
<keyword evidence="5" id="KW-1185">Reference proteome</keyword>
<dbReference type="OrthoDB" id="3251181at2759"/>
<accession>A0A5C3MPB6</accession>
<dbReference type="GO" id="GO:0008270">
    <property type="term" value="F:zinc ion binding"/>
    <property type="evidence" value="ECO:0007669"/>
    <property type="project" value="UniProtKB-KW"/>
</dbReference>
<keyword evidence="1" id="KW-0507">mRNA processing</keyword>
<dbReference type="Pfam" id="PF22936">
    <property type="entry name" value="Pol_BBD"/>
    <property type="match status" value="1"/>
</dbReference>
<evidence type="ECO:0000313" key="5">
    <source>
        <dbReference type="Proteomes" id="UP000308652"/>
    </source>
</evidence>
<dbReference type="STRING" id="68775.A0A5C3MPB6"/>
<keyword evidence="2" id="KW-0479">Metal-binding</keyword>
<dbReference type="Pfam" id="PF00098">
    <property type="entry name" value="zf-CCHC"/>
    <property type="match status" value="1"/>
</dbReference>
<dbReference type="AlphaFoldDB" id="A0A5C3MPB6"/>
<reference evidence="4 5" key="1">
    <citation type="journal article" date="2019" name="Nat. Ecol. Evol.">
        <title>Megaphylogeny resolves global patterns of mushroom evolution.</title>
        <authorList>
            <person name="Varga T."/>
            <person name="Krizsan K."/>
            <person name="Foldi C."/>
            <person name="Dima B."/>
            <person name="Sanchez-Garcia M."/>
            <person name="Sanchez-Ramirez S."/>
            <person name="Szollosi G.J."/>
            <person name="Szarkandi J.G."/>
            <person name="Papp V."/>
            <person name="Albert L."/>
            <person name="Andreopoulos W."/>
            <person name="Angelini C."/>
            <person name="Antonin V."/>
            <person name="Barry K.W."/>
            <person name="Bougher N.L."/>
            <person name="Buchanan P."/>
            <person name="Buyck B."/>
            <person name="Bense V."/>
            <person name="Catcheside P."/>
            <person name="Chovatia M."/>
            <person name="Cooper J."/>
            <person name="Damon W."/>
            <person name="Desjardin D."/>
            <person name="Finy P."/>
            <person name="Geml J."/>
            <person name="Haridas S."/>
            <person name="Hughes K."/>
            <person name="Justo A."/>
            <person name="Karasinski D."/>
            <person name="Kautmanova I."/>
            <person name="Kiss B."/>
            <person name="Kocsube S."/>
            <person name="Kotiranta H."/>
            <person name="LaButti K.M."/>
            <person name="Lechner B.E."/>
            <person name="Liimatainen K."/>
            <person name="Lipzen A."/>
            <person name="Lukacs Z."/>
            <person name="Mihaltcheva S."/>
            <person name="Morgado L.N."/>
            <person name="Niskanen T."/>
            <person name="Noordeloos M.E."/>
            <person name="Ohm R.A."/>
            <person name="Ortiz-Santana B."/>
            <person name="Ovrebo C."/>
            <person name="Racz N."/>
            <person name="Riley R."/>
            <person name="Savchenko A."/>
            <person name="Shiryaev A."/>
            <person name="Soop K."/>
            <person name="Spirin V."/>
            <person name="Szebenyi C."/>
            <person name="Tomsovsky M."/>
            <person name="Tulloss R.E."/>
            <person name="Uehling J."/>
            <person name="Grigoriev I.V."/>
            <person name="Vagvolgyi C."/>
            <person name="Papp T."/>
            <person name="Martin F.M."/>
            <person name="Miettinen O."/>
            <person name="Hibbett D.S."/>
            <person name="Nagy L.G."/>
        </authorList>
    </citation>
    <scope>NUCLEOTIDE SEQUENCE [LARGE SCALE GENOMIC DNA]</scope>
    <source>
        <strain evidence="4 5">CBS 166.37</strain>
    </source>
</reference>
<protein>
    <recommendedName>
        <fullName evidence="3">CCHC-type domain-containing protein</fullName>
    </recommendedName>
</protein>
<dbReference type="InterPro" id="IPR036875">
    <property type="entry name" value="Znf_CCHC_sf"/>
</dbReference>
<dbReference type="GO" id="GO:0006397">
    <property type="term" value="P:mRNA processing"/>
    <property type="evidence" value="ECO:0007669"/>
    <property type="project" value="UniProtKB-KW"/>
</dbReference>
<dbReference type="GO" id="GO:0003676">
    <property type="term" value="F:nucleic acid binding"/>
    <property type="evidence" value="ECO:0007669"/>
    <property type="project" value="InterPro"/>
</dbReference>
<evidence type="ECO:0000259" key="3">
    <source>
        <dbReference type="PROSITE" id="PS50158"/>
    </source>
</evidence>
<organism evidence="4 5">
    <name type="scientific">Crucibulum laeve</name>
    <dbReference type="NCBI Taxonomy" id="68775"/>
    <lineage>
        <taxon>Eukaryota</taxon>
        <taxon>Fungi</taxon>
        <taxon>Dikarya</taxon>
        <taxon>Basidiomycota</taxon>
        <taxon>Agaricomycotina</taxon>
        <taxon>Agaricomycetes</taxon>
        <taxon>Agaricomycetidae</taxon>
        <taxon>Agaricales</taxon>
        <taxon>Agaricineae</taxon>
        <taxon>Nidulariaceae</taxon>
        <taxon>Crucibulum</taxon>
    </lineage>
</organism>
<name>A0A5C3MPB6_9AGAR</name>
<evidence type="ECO:0000256" key="1">
    <source>
        <dbReference type="ARBA" id="ARBA00022664"/>
    </source>
</evidence>